<dbReference type="InterPro" id="IPR045474">
    <property type="entry name" value="GEVED"/>
</dbReference>
<evidence type="ECO:0000313" key="5">
    <source>
        <dbReference type="EMBL" id="CAA6801904.1"/>
    </source>
</evidence>
<evidence type="ECO:0000259" key="3">
    <source>
        <dbReference type="Pfam" id="PF20009"/>
    </source>
</evidence>
<organism evidence="5">
    <name type="scientific">uncultured Thiotrichaceae bacterium</name>
    <dbReference type="NCBI Taxonomy" id="298394"/>
    <lineage>
        <taxon>Bacteria</taxon>
        <taxon>Pseudomonadati</taxon>
        <taxon>Pseudomonadota</taxon>
        <taxon>Gammaproteobacteria</taxon>
        <taxon>Thiotrichales</taxon>
        <taxon>Thiotrichaceae</taxon>
        <taxon>environmental samples</taxon>
    </lineage>
</organism>
<evidence type="ECO:0000259" key="4">
    <source>
        <dbReference type="Pfam" id="PF21959"/>
    </source>
</evidence>
<dbReference type="EMBL" id="CACVAY010000010">
    <property type="protein sequence ID" value="CAA6801904.1"/>
    <property type="molecule type" value="Genomic_DNA"/>
</dbReference>
<proteinExistence type="predicted"/>
<accession>A0A6S6S9Y3</accession>
<feature type="signal peptide" evidence="2">
    <location>
        <begin position="1"/>
        <end position="25"/>
    </location>
</feature>
<reference evidence="5" key="1">
    <citation type="submission" date="2020-01" db="EMBL/GenBank/DDBJ databases">
        <authorList>
            <person name="Meier V. D."/>
            <person name="Meier V D."/>
        </authorList>
    </citation>
    <scope>NUCLEOTIDE SEQUENCE</scope>
    <source>
        <strain evidence="5">HLG_WM_MAG_07</strain>
    </source>
</reference>
<feature type="chain" id="PRO_5028012768" evidence="2">
    <location>
        <begin position="26"/>
        <end position="1452"/>
    </location>
</feature>
<evidence type="ECO:0000256" key="2">
    <source>
        <dbReference type="SAM" id="SignalP"/>
    </source>
</evidence>
<gene>
    <name evidence="5" type="ORF">HELGO_WM10607</name>
</gene>
<dbReference type="SUPFAM" id="SSF63829">
    <property type="entry name" value="Calcium-dependent phosphotriesterase"/>
    <property type="match status" value="1"/>
</dbReference>
<feature type="domain" description="GEVED" evidence="3">
    <location>
        <begin position="771"/>
        <end position="847"/>
    </location>
</feature>
<feature type="region of interest" description="Disordered" evidence="1">
    <location>
        <begin position="270"/>
        <end position="295"/>
    </location>
</feature>
<feature type="domain" description="DUF6923" evidence="4">
    <location>
        <begin position="439"/>
        <end position="661"/>
    </location>
</feature>
<feature type="region of interest" description="Disordered" evidence="1">
    <location>
        <begin position="713"/>
        <end position="734"/>
    </location>
</feature>
<evidence type="ECO:0000256" key="1">
    <source>
        <dbReference type="SAM" id="MobiDB-lite"/>
    </source>
</evidence>
<feature type="domain" description="GEVED" evidence="3">
    <location>
        <begin position="327"/>
        <end position="404"/>
    </location>
</feature>
<keyword evidence="2" id="KW-0732">Signal</keyword>
<sequence>MKNSSLSILLTAVLSYFLVLPQAHAISIVLDGNFSAEDAGNNMCQKDSAYRFGTNAVYEEDQLDILVKILDQELMKTTGCIEYDSGTMAFRFDSGGSDPKDVFADIEVVVVKKGTTTPINVDNLIATFSDLDHWRTNNPDSVYLKDHVNVIRNTPESKVKYDATKQLTSSIGIEYNGLISGNQQSCNSNTSIAIPECKASVTWTNTSKFNIRLATKKAFNSHYFISLDIENASSLSLGDDHGDAPISYGDAFHTITPLVTIGSGATPDFEKDTNYSANADGDDIDSKEKSDYDDEDGVHSFPALADGYTEYKVDISASNYSGKPAKLYGWIDFNNNGFFESSEATWVDVPANSGTATYQLEWNIISNIAEGIIYSRFRISTDTALNGSTASGYLQDGEVEDYNLTASAAQPFACNADSYVFVSDAADSPTFANIIDLANGDSKSANEGLSFHPTNINATGYNLKDGYIWGYDLGNEKVVRIDSDYIVETFTVPGLPAEGFHVGDVSPDGIYYLASQNFGGSEIYKVDANPLSPTYLSYLGKIDLSPVQYSNLIADEHVADFGLHPFDNHLYFIGVRDWGLGNQGILYKTNVQTGMVTEIGDIGFRLSINPNTTWFDMQGNMYFNDGNNVYQIDLSDPANPDPKANLYSTVMVPSYGDAARCSRAPISNFEYDFGDAPDTYGTDNIPGNSSTSADSVGPKHIISNLINLGSIAPDTDTDGHASSDALGDNNDQFNDEDGISAFPSLYVNATAYSIPASNITLRNVTGTTAILYAYIDLNRDGDFLDPGEATNTFVPDGATAPASDLVWGNLNGLTEGITFARFRLSTDTTLTPNGGANNGEVEDYTLTIEAAPSCSGFSGDVNAGISPISQLREGEKIFLATNTLSPSEGHLTAYTLDADALPYTKVWDANGTMIVKEREERLYSTSTDGSKMLFMNLDDLAFNYIGLPSVATIKNYTMEPSLGDTNQYLGTRREDSFLGQISPEASLALIGNDIDIERYLDSATYRDYHDRIVSRRSGKDDGDNNPKQVLVTSDDGFLYSFRQRDGELAWGWMPRSLIAELSDYSNFASSHFMKGKLDVIDLPDANGSFASYVIGSYRSGLGQFVLKLSDTGSLESIVWDIDHKSQNQLSNSAPNLGQRAYFSDGTGTVYMIYIITDISGNSTLHIRNILDTTDAREILLSYEATATPFITRDFKNTNAPDANILYLGDSRGKFYAASLLDDKGILRSADDILGDIGSTAIGTIDGAIVTLTNTVRMESVASAITFIGASASNSRKSYYLRVQSEDRLTTFIFNSTNQTWSPNWTSYTGGSGKWLAGSSAPAADSSITSLPGNATITDSAFIVADSIVLPVSLPPAGNSCFGTAYYYFYKLTDGYFPNSTFYDATTSTAITKEVSLGYGDAKSLLLANMPGKEKLSGLGIAEQGANNSTGINKSMHINDPFSASIRSWREIR</sequence>
<dbReference type="InterPro" id="IPR054215">
    <property type="entry name" value="DUF6923"/>
</dbReference>
<name>A0A6S6S9Y3_9GAMM</name>
<dbReference type="Pfam" id="PF20009">
    <property type="entry name" value="GEVED"/>
    <property type="match status" value="2"/>
</dbReference>
<dbReference type="Pfam" id="PF21959">
    <property type="entry name" value="DUF6923"/>
    <property type="match status" value="1"/>
</dbReference>
<protein>
    <submittedName>
        <fullName evidence="5">LruC domain-containing protein</fullName>
    </submittedName>
</protein>